<dbReference type="PANTHER" id="PTHR31662:SF68">
    <property type="entry name" value="DNA-BINDING STOREKEEPER PROTEIN TRANSCRIPTIONAL REGULATOR-LIKE PROTEIN-RELATED"/>
    <property type="match status" value="1"/>
</dbReference>
<evidence type="ECO:0000313" key="7">
    <source>
        <dbReference type="EMBL" id="KAG7548656.1"/>
    </source>
</evidence>
<reference evidence="7 8" key="1">
    <citation type="submission" date="2020-12" db="EMBL/GenBank/DDBJ databases">
        <title>Concerted genomic and epigenomic changes stabilize Arabidopsis allopolyploids.</title>
        <authorList>
            <person name="Chen Z."/>
        </authorList>
    </citation>
    <scope>NUCLEOTIDE SEQUENCE [LARGE SCALE GENOMIC DNA]</scope>
    <source>
        <strain evidence="7">As9502</strain>
        <tissue evidence="7">Leaf</tissue>
    </source>
</reference>
<protein>
    <submittedName>
        <fullName evidence="7">GLABROUS1 enhancer-binding protein family</fullName>
    </submittedName>
</protein>
<keyword evidence="2" id="KW-0805">Transcription regulation</keyword>
<keyword evidence="3" id="KW-0804">Transcription</keyword>
<evidence type="ECO:0000256" key="2">
    <source>
        <dbReference type="ARBA" id="ARBA00023015"/>
    </source>
</evidence>
<feature type="compositionally biased region" description="Low complexity" evidence="4">
    <location>
        <begin position="165"/>
        <end position="174"/>
    </location>
</feature>
<evidence type="ECO:0000256" key="4">
    <source>
        <dbReference type="SAM" id="MobiDB-lite"/>
    </source>
</evidence>
<feature type="compositionally biased region" description="Low complexity" evidence="4">
    <location>
        <begin position="188"/>
        <end position="201"/>
    </location>
</feature>
<sequence length="428" mass="46941">MAKKKQSQPLATRSAAKKPSEVASTSKKLSEIPSPVKKPSEVALTSKKLSEIPSPVKKPSEVASTSKKLSEIPSPVKKPSGVASPARKPLEVASPVKKSLEVVASTSKKPLKETSTTANKNQPEPVKNPLPESSSDEEEEESDSSSDEEEEPSKDSGGENPETAVVTNQSSVSESESETESVSDTETEPTAKTPTPAAAQASLNKKRQSEGEPSKEVVNVSKRAKTEIETESAKKPLFQRLWSEEDEIVLLQGMIDFSGVTGKSVFDDMNGFFEKLKDSISFDVKGVNQFHNKIRSLKNKYVVKKKSGDFTKDHDRKCFVLAKMIWGSDVNATLVKSKKKIKVDDSLKVDVVNVECDWFVMSFLVGAFKNLGAGVDEETLKEKWSLVPVKMRKRIEEKIKSVQANEFKLVLQKLDVLHEVSSVMAKSD</sequence>
<feature type="compositionally biased region" description="Acidic residues" evidence="4">
    <location>
        <begin position="134"/>
        <end position="152"/>
    </location>
</feature>
<dbReference type="PANTHER" id="PTHR31662">
    <property type="entry name" value="BNAANNG10740D PROTEIN-RELATED"/>
    <property type="match status" value="1"/>
</dbReference>
<feature type="compositionally biased region" description="Polar residues" evidence="4">
    <location>
        <begin position="104"/>
        <end position="122"/>
    </location>
</feature>
<dbReference type="InterPro" id="IPR053932">
    <property type="entry name" value="GeBP-like_DBD"/>
</dbReference>
<dbReference type="EMBL" id="JAEFBJ010000012">
    <property type="protein sequence ID" value="KAG7548656.1"/>
    <property type="molecule type" value="Genomic_DNA"/>
</dbReference>
<dbReference type="InterPro" id="IPR053933">
    <property type="entry name" value="GeBP-like_C"/>
</dbReference>
<feature type="compositionally biased region" description="Acidic residues" evidence="4">
    <location>
        <begin position="175"/>
        <end position="187"/>
    </location>
</feature>
<evidence type="ECO:0000259" key="5">
    <source>
        <dbReference type="Pfam" id="PF04504"/>
    </source>
</evidence>
<organism evidence="7 8">
    <name type="scientific">Arabidopsis suecica</name>
    <name type="common">Swedish thale-cress</name>
    <name type="synonym">Cardaminopsis suecica</name>
    <dbReference type="NCBI Taxonomy" id="45249"/>
    <lineage>
        <taxon>Eukaryota</taxon>
        <taxon>Viridiplantae</taxon>
        <taxon>Streptophyta</taxon>
        <taxon>Embryophyta</taxon>
        <taxon>Tracheophyta</taxon>
        <taxon>Spermatophyta</taxon>
        <taxon>Magnoliopsida</taxon>
        <taxon>eudicotyledons</taxon>
        <taxon>Gunneridae</taxon>
        <taxon>Pentapetalae</taxon>
        <taxon>rosids</taxon>
        <taxon>malvids</taxon>
        <taxon>Brassicales</taxon>
        <taxon>Brassicaceae</taxon>
        <taxon>Camelineae</taxon>
        <taxon>Arabidopsis</taxon>
    </lineage>
</organism>
<comment type="caution">
    <text evidence="7">The sequence shown here is derived from an EMBL/GenBank/DDBJ whole genome shotgun (WGS) entry which is preliminary data.</text>
</comment>
<proteinExistence type="inferred from homology"/>
<comment type="similarity">
    <text evidence="1">Belongs to the GeBP family.</text>
</comment>
<gene>
    <name evidence="7" type="ORF">ISN44_As12g038290</name>
</gene>
<feature type="domain" description="Glabrous enhancer-binding protein-like C-terminal" evidence="6">
    <location>
        <begin position="357"/>
        <end position="426"/>
    </location>
</feature>
<feature type="region of interest" description="Disordered" evidence="4">
    <location>
        <begin position="1"/>
        <end position="228"/>
    </location>
</feature>
<dbReference type="GO" id="GO:0006355">
    <property type="term" value="P:regulation of DNA-templated transcription"/>
    <property type="evidence" value="ECO:0007669"/>
    <property type="project" value="InterPro"/>
</dbReference>
<feature type="domain" description="Glabrous enhancer-binding protein-like DBD" evidence="5">
    <location>
        <begin position="238"/>
        <end position="327"/>
    </location>
</feature>
<name>A0A8T1YR76_ARASU</name>
<dbReference type="GO" id="GO:0005634">
    <property type="term" value="C:nucleus"/>
    <property type="evidence" value="ECO:0007669"/>
    <property type="project" value="TreeGrafter"/>
</dbReference>
<keyword evidence="8" id="KW-1185">Reference proteome</keyword>
<dbReference type="Proteomes" id="UP000694251">
    <property type="component" value="Chromosome 12"/>
</dbReference>
<evidence type="ECO:0000256" key="3">
    <source>
        <dbReference type="ARBA" id="ARBA00023163"/>
    </source>
</evidence>
<evidence type="ECO:0000256" key="1">
    <source>
        <dbReference type="ARBA" id="ARBA00010820"/>
    </source>
</evidence>
<dbReference type="Pfam" id="PF04504">
    <property type="entry name" value="GeBP-like_DBD"/>
    <property type="match status" value="1"/>
</dbReference>
<accession>A0A8T1YR76</accession>
<dbReference type="OrthoDB" id="661680at2759"/>
<dbReference type="Pfam" id="PF22757">
    <property type="entry name" value="GeBP-like_C"/>
    <property type="match status" value="1"/>
</dbReference>
<dbReference type="AlphaFoldDB" id="A0A8T1YR76"/>
<evidence type="ECO:0000313" key="8">
    <source>
        <dbReference type="Proteomes" id="UP000694251"/>
    </source>
</evidence>
<evidence type="ECO:0000259" key="6">
    <source>
        <dbReference type="Pfam" id="PF22757"/>
    </source>
</evidence>
<dbReference type="InterPro" id="IPR007592">
    <property type="entry name" value="GEBP"/>
</dbReference>